<accession>A0A9P6F5W3</accession>
<evidence type="ECO:0000256" key="2">
    <source>
        <dbReference type="ARBA" id="ARBA00009525"/>
    </source>
</evidence>
<evidence type="ECO:0000256" key="5">
    <source>
        <dbReference type="ARBA" id="ARBA00023242"/>
    </source>
</evidence>
<dbReference type="SUPFAM" id="SSF54001">
    <property type="entry name" value="Cysteine proteinases"/>
    <property type="match status" value="1"/>
</dbReference>
<dbReference type="Gene3D" id="3.90.260.10">
    <property type="entry name" value="Transglutaminase-like"/>
    <property type="match status" value="1"/>
</dbReference>
<feature type="compositionally biased region" description="Polar residues" evidence="6">
    <location>
        <begin position="852"/>
        <end position="862"/>
    </location>
</feature>
<evidence type="ECO:0000259" key="7">
    <source>
        <dbReference type="SMART" id="SM01030"/>
    </source>
</evidence>
<dbReference type="AlphaFoldDB" id="A0A9P6F5W3"/>
<dbReference type="InterPro" id="IPR018328">
    <property type="entry name" value="Rad4_beta-hairpin_dom3"/>
</dbReference>
<evidence type="ECO:0000256" key="3">
    <source>
        <dbReference type="ARBA" id="ARBA00022763"/>
    </source>
</evidence>
<dbReference type="InterPro" id="IPR004583">
    <property type="entry name" value="DNA_repair_Rad4"/>
</dbReference>
<feature type="compositionally biased region" description="Polar residues" evidence="6">
    <location>
        <begin position="80"/>
        <end position="92"/>
    </location>
</feature>
<feature type="compositionally biased region" description="Low complexity" evidence="6">
    <location>
        <begin position="9"/>
        <end position="55"/>
    </location>
</feature>
<dbReference type="Pfam" id="PF10404">
    <property type="entry name" value="BHD_2"/>
    <property type="match status" value="1"/>
</dbReference>
<dbReference type="InterPro" id="IPR036985">
    <property type="entry name" value="Transglutaminase-like_sf"/>
</dbReference>
<keyword evidence="11" id="KW-1185">Reference proteome</keyword>
<dbReference type="GO" id="GO:0006298">
    <property type="term" value="P:mismatch repair"/>
    <property type="evidence" value="ECO:0007669"/>
    <property type="project" value="TreeGrafter"/>
</dbReference>
<feature type="compositionally biased region" description="Polar residues" evidence="6">
    <location>
        <begin position="56"/>
        <end position="66"/>
    </location>
</feature>
<dbReference type="Pfam" id="PF10405">
    <property type="entry name" value="BHD_3"/>
    <property type="match status" value="1"/>
</dbReference>
<evidence type="ECO:0008006" key="12">
    <source>
        <dbReference type="Google" id="ProtNLM"/>
    </source>
</evidence>
<feature type="domain" description="Rad4 beta-hairpin" evidence="9">
    <location>
        <begin position="704"/>
        <end position="778"/>
    </location>
</feature>
<feature type="region of interest" description="Disordered" evidence="6">
    <location>
        <begin position="398"/>
        <end position="445"/>
    </location>
</feature>
<dbReference type="Gene3D" id="3.30.70.2460">
    <property type="entry name" value="Rad4, beta-hairpin domain BHD3"/>
    <property type="match status" value="1"/>
</dbReference>
<evidence type="ECO:0000259" key="8">
    <source>
        <dbReference type="SMART" id="SM01031"/>
    </source>
</evidence>
<feature type="region of interest" description="Disordered" evidence="6">
    <location>
        <begin position="1"/>
        <end position="174"/>
    </location>
</feature>
<dbReference type="GO" id="GO:0006289">
    <property type="term" value="P:nucleotide-excision repair"/>
    <property type="evidence" value="ECO:0007669"/>
    <property type="project" value="InterPro"/>
</dbReference>
<dbReference type="InterPro" id="IPR018325">
    <property type="entry name" value="Rad4/PNGase_transGLS-fold"/>
</dbReference>
<comment type="subcellular location">
    <subcellularLocation>
        <location evidence="1">Nucleus</location>
    </subcellularLocation>
</comment>
<dbReference type="Proteomes" id="UP000723463">
    <property type="component" value="Unassembled WGS sequence"/>
</dbReference>
<dbReference type="SMART" id="SM01030">
    <property type="entry name" value="BHD_1"/>
    <property type="match status" value="1"/>
</dbReference>
<keyword evidence="4" id="KW-0234">DNA repair</keyword>
<reference evidence="10" key="1">
    <citation type="journal article" date="2020" name="Fungal Divers.">
        <title>Resolving the Mortierellaceae phylogeny through synthesis of multi-gene phylogenetics and phylogenomics.</title>
        <authorList>
            <person name="Vandepol N."/>
            <person name="Liber J."/>
            <person name="Desiro A."/>
            <person name="Na H."/>
            <person name="Kennedy M."/>
            <person name="Barry K."/>
            <person name="Grigoriev I.V."/>
            <person name="Miller A.N."/>
            <person name="O'Donnell K."/>
            <person name="Stajich J.E."/>
            <person name="Bonito G."/>
        </authorList>
    </citation>
    <scope>NUCLEOTIDE SEQUENCE</scope>
    <source>
        <strain evidence="10">NRRL 2591</strain>
    </source>
</reference>
<feature type="region of interest" description="Disordered" evidence="6">
    <location>
        <begin position="821"/>
        <end position="903"/>
    </location>
</feature>
<dbReference type="PANTHER" id="PTHR12135">
    <property type="entry name" value="DNA REPAIR PROTEIN XP-C / RAD4"/>
    <property type="match status" value="1"/>
</dbReference>
<feature type="compositionally biased region" description="Basic and acidic residues" evidence="6">
    <location>
        <begin position="864"/>
        <end position="878"/>
    </location>
</feature>
<dbReference type="SMART" id="SM01032">
    <property type="entry name" value="BHD_3"/>
    <property type="match status" value="1"/>
</dbReference>
<comment type="caution">
    <text evidence="10">The sequence shown here is derived from an EMBL/GenBank/DDBJ whole genome shotgun (WGS) entry which is preliminary data.</text>
</comment>
<dbReference type="GO" id="GO:0071942">
    <property type="term" value="C:XPC complex"/>
    <property type="evidence" value="ECO:0007669"/>
    <property type="project" value="TreeGrafter"/>
</dbReference>
<dbReference type="EMBL" id="JAAAXW010000138">
    <property type="protein sequence ID" value="KAF9542445.1"/>
    <property type="molecule type" value="Genomic_DNA"/>
</dbReference>
<sequence>MAPRKSGPSKRNAVASSSSANSRGAKLSSQAASSSSTPATTRRSSRRQANTTSSALTQNATKSISDSVDDRNISVDDSDFQSNSTSVPSITKGSIGKTAGSKRSVLWETAPVTPKKQKQEEEDDLLEVDDGAIDMDQDNNKQQQESDHDAEDSGLDDVGDPEFNPDYYSSDDDQEWVEVPVPDVLPQQEAEADDYGEEEEMSGPWQYNAVEIVFDKPPEDVKKTPGRGITKEERMIRVLIHQTHLLCLVASGLCRNRWINSPKMHTVALSLVPGHIASSVQMAHDNPIREVNALQVLALWWKDSFVVTGPGIESVPYADIDVVGVEAAMPANRGESFKTRKSLQRRMLNRHGSTDVCSQLFTAICRSLGLKARLVESLQACTFKVTLPKDEMVMSGAEASTSITGSNKKGKKKKEAVLDESDTTRGSRQVISTPHRLPKKPKLSPHNKLADPPVFWTEVYAEVSQKWVTIDPVRGVVNSPLKMHPAASCVTNNLAYVVAYDEDNYVTDVTRRYTSQWTTVTKKLRVQPAGPTGFDWWAQTMAGLTNPLPSVEKDIEEAELQQAEASERMPTKLSDFNNHPIYALERHLKKFEVLHPKLPVLGHIRGETIYPRSCVKQARSKENWLKRGRQIKSSQVIPIKWIKSRPATIFQMRLQQQAALAGGNKMETDDDQGEASGENRDQVALFGEWQTEPYQPPWVVDGRVPRNDYGRQDVFTPAMVPIGGTHLKGRGIGRVARQLGVDFVEAVTGFEFQSRRSVPVIQGIIVPTESAELVMDAYREVTHHADQEAHKKKRTEVLRRWRKLIKGVVLRSRLMEEYGEDLAVDEDDEKDSWVPPEDDDDDDEVGRPQDMPFSSTPGSISTAARERRLVDGGSKGEGEEPEDRPGPTQAHEEADSGGGFLFD</sequence>
<dbReference type="Pfam" id="PF10403">
    <property type="entry name" value="BHD_1"/>
    <property type="match status" value="1"/>
</dbReference>
<dbReference type="InterPro" id="IPR018326">
    <property type="entry name" value="Rad4_beta-hairpin_dom1"/>
</dbReference>
<protein>
    <recommendedName>
        <fullName evidence="12">Rad4-domain-containing protein</fullName>
    </recommendedName>
</protein>
<dbReference type="InterPro" id="IPR018327">
    <property type="entry name" value="BHD_2"/>
</dbReference>
<dbReference type="Gene3D" id="2.20.20.110">
    <property type="entry name" value="Rad4, beta-hairpin domain BHD1"/>
    <property type="match status" value="1"/>
</dbReference>
<dbReference type="InterPro" id="IPR042488">
    <property type="entry name" value="Rad4_BHD3_sf"/>
</dbReference>
<keyword evidence="5" id="KW-0539">Nucleus</keyword>
<dbReference type="Pfam" id="PF03835">
    <property type="entry name" value="Rad4"/>
    <property type="match status" value="1"/>
</dbReference>
<dbReference type="GO" id="GO:0000111">
    <property type="term" value="C:nucleotide-excision repair factor 2 complex"/>
    <property type="evidence" value="ECO:0007669"/>
    <property type="project" value="TreeGrafter"/>
</dbReference>
<evidence type="ECO:0000313" key="10">
    <source>
        <dbReference type="EMBL" id="KAF9542445.1"/>
    </source>
</evidence>
<evidence type="ECO:0000256" key="6">
    <source>
        <dbReference type="SAM" id="MobiDB-lite"/>
    </source>
</evidence>
<dbReference type="GO" id="GO:0003684">
    <property type="term" value="F:damaged DNA binding"/>
    <property type="evidence" value="ECO:0007669"/>
    <property type="project" value="InterPro"/>
</dbReference>
<gene>
    <name evidence="10" type="ORF">EC957_001960</name>
</gene>
<dbReference type="SMART" id="SM01031">
    <property type="entry name" value="BHD_2"/>
    <property type="match status" value="1"/>
</dbReference>
<comment type="similarity">
    <text evidence="2">Belongs to the XPC family.</text>
</comment>
<feature type="compositionally biased region" description="Acidic residues" evidence="6">
    <location>
        <begin position="148"/>
        <end position="160"/>
    </location>
</feature>
<evidence type="ECO:0000256" key="1">
    <source>
        <dbReference type="ARBA" id="ARBA00004123"/>
    </source>
</evidence>
<feature type="compositionally biased region" description="Basic residues" evidence="6">
    <location>
        <begin position="436"/>
        <end position="445"/>
    </location>
</feature>
<evidence type="ECO:0000259" key="9">
    <source>
        <dbReference type="SMART" id="SM01032"/>
    </source>
</evidence>
<proteinExistence type="inferred from homology"/>
<dbReference type="GO" id="GO:0005737">
    <property type="term" value="C:cytoplasm"/>
    <property type="evidence" value="ECO:0007669"/>
    <property type="project" value="TreeGrafter"/>
</dbReference>
<evidence type="ECO:0000313" key="11">
    <source>
        <dbReference type="Proteomes" id="UP000723463"/>
    </source>
</evidence>
<feature type="compositionally biased region" description="Acidic residues" evidence="6">
    <location>
        <begin position="821"/>
        <end position="844"/>
    </location>
</feature>
<feature type="domain" description="Rad4 beta-hairpin" evidence="7">
    <location>
        <begin position="565"/>
        <end position="616"/>
    </location>
</feature>
<organism evidence="10 11">
    <name type="scientific">Mortierella hygrophila</name>
    <dbReference type="NCBI Taxonomy" id="979708"/>
    <lineage>
        <taxon>Eukaryota</taxon>
        <taxon>Fungi</taxon>
        <taxon>Fungi incertae sedis</taxon>
        <taxon>Mucoromycota</taxon>
        <taxon>Mortierellomycotina</taxon>
        <taxon>Mortierellomycetes</taxon>
        <taxon>Mortierellales</taxon>
        <taxon>Mortierellaceae</taxon>
        <taxon>Mortierella</taxon>
    </lineage>
</organism>
<keyword evidence="3" id="KW-0227">DNA damage</keyword>
<evidence type="ECO:0000256" key="4">
    <source>
        <dbReference type="ARBA" id="ARBA00023204"/>
    </source>
</evidence>
<feature type="domain" description="Rad4 beta-hairpin" evidence="8">
    <location>
        <begin position="618"/>
        <end position="697"/>
    </location>
</feature>
<feature type="compositionally biased region" description="Polar residues" evidence="6">
    <location>
        <begin position="398"/>
        <end position="407"/>
    </location>
</feature>
<dbReference type="PANTHER" id="PTHR12135:SF0">
    <property type="entry name" value="DNA REPAIR PROTEIN COMPLEMENTING XP-C CELLS"/>
    <property type="match status" value="1"/>
</dbReference>
<name>A0A9P6F5W3_9FUNG</name>
<dbReference type="FunFam" id="3.30.70.2460:FF:000001">
    <property type="entry name" value="DNA repair protein Rad4 family"/>
    <property type="match status" value="1"/>
</dbReference>
<dbReference type="InterPro" id="IPR038765">
    <property type="entry name" value="Papain-like_cys_pep_sf"/>
</dbReference>
<feature type="compositionally biased region" description="Acidic residues" evidence="6">
    <location>
        <begin position="120"/>
        <end position="137"/>
    </location>
</feature>
<dbReference type="GO" id="GO:0003697">
    <property type="term" value="F:single-stranded DNA binding"/>
    <property type="evidence" value="ECO:0007669"/>
    <property type="project" value="TreeGrafter"/>
</dbReference>